<dbReference type="InterPro" id="IPR009075">
    <property type="entry name" value="AcylCo_DH/oxidase_C"/>
</dbReference>
<dbReference type="FunFam" id="1.20.140.10:FF:000001">
    <property type="entry name" value="Acyl-CoA dehydrogenase"/>
    <property type="match status" value="1"/>
</dbReference>
<feature type="domain" description="Acyl-CoA dehydrogenase/oxidase C-terminal" evidence="7">
    <location>
        <begin position="231"/>
        <end position="377"/>
    </location>
</feature>
<evidence type="ECO:0000313" key="10">
    <source>
        <dbReference type="EMBL" id="TWU04996.1"/>
    </source>
</evidence>
<dbReference type="Gene3D" id="1.20.140.10">
    <property type="entry name" value="Butyryl-CoA Dehydrogenase, subunit A, domain 3"/>
    <property type="match status" value="1"/>
</dbReference>
<sequence length="381" mass="41888">MMDFSWSDEVLGLAEQVIQFAQTELPSDVLANDRRCEFAIENWQRCADQGIMGWSVPKQYGGAGYDARTTVRLLEAFGYGCKDSGLAFAINSQIWSVQPAILKFGTEEQIQKYIAQLLSGRRGAFGITEADSGSDSFALKTSATRVEDGYVLNGVKKYVTLAPVADLAVVFANTNPDVGRWGVTAFIVERGAGGFSTTDTQPKMGLRSTPFGDMTFDNCFVHESQRLGPEGAGSSIFTTAMNSERGYIFASQLGAMQRQLEQTIEYTKQRKQFGNPIGKNQAVSHRIADMKLRHELARLILYKVAWLDDQGMPASMEASLAKLYISEMLVESSLDAIRNQGARGYLSENGIERDLRDSVGGLIYSGTSDIQRNIISRLLGL</sequence>
<feature type="domain" description="Acyl-CoA dehydrogenase/oxidase N-terminal" evidence="9">
    <location>
        <begin position="9"/>
        <end position="120"/>
    </location>
</feature>
<evidence type="ECO:0000256" key="6">
    <source>
        <dbReference type="RuleBase" id="RU362125"/>
    </source>
</evidence>
<dbReference type="InterPro" id="IPR046373">
    <property type="entry name" value="Acyl-CoA_Oxase/DH_mid-dom_sf"/>
</dbReference>
<evidence type="ECO:0000256" key="3">
    <source>
        <dbReference type="ARBA" id="ARBA00022630"/>
    </source>
</evidence>
<evidence type="ECO:0000256" key="1">
    <source>
        <dbReference type="ARBA" id="ARBA00001974"/>
    </source>
</evidence>
<feature type="domain" description="Acyl-CoA oxidase/dehydrogenase middle" evidence="8">
    <location>
        <begin position="124"/>
        <end position="219"/>
    </location>
</feature>
<dbReference type="PROSITE" id="PS00072">
    <property type="entry name" value="ACYL_COA_DH_1"/>
    <property type="match status" value="1"/>
</dbReference>
<dbReference type="GO" id="GO:0003995">
    <property type="term" value="F:acyl-CoA dehydrogenase activity"/>
    <property type="evidence" value="ECO:0007669"/>
    <property type="project" value="InterPro"/>
</dbReference>
<dbReference type="PANTHER" id="PTHR43884">
    <property type="entry name" value="ACYL-COA DEHYDROGENASE"/>
    <property type="match status" value="1"/>
</dbReference>
<dbReference type="Pfam" id="PF02770">
    <property type="entry name" value="Acyl-CoA_dh_M"/>
    <property type="match status" value="1"/>
</dbReference>
<evidence type="ECO:0000259" key="9">
    <source>
        <dbReference type="Pfam" id="PF02771"/>
    </source>
</evidence>
<gene>
    <name evidence="10" type="primary">acdA</name>
    <name evidence="10" type="ORF">Pla52n_30410</name>
</gene>
<dbReference type="Proteomes" id="UP000320176">
    <property type="component" value="Unassembled WGS sequence"/>
</dbReference>
<dbReference type="Pfam" id="PF00441">
    <property type="entry name" value="Acyl-CoA_dh_1"/>
    <property type="match status" value="1"/>
</dbReference>
<comment type="similarity">
    <text evidence="2 6">Belongs to the acyl-CoA dehydrogenase family.</text>
</comment>
<evidence type="ECO:0000256" key="5">
    <source>
        <dbReference type="ARBA" id="ARBA00023002"/>
    </source>
</evidence>
<dbReference type="Gene3D" id="1.10.540.10">
    <property type="entry name" value="Acyl-CoA dehydrogenase/oxidase, N-terminal domain"/>
    <property type="match status" value="1"/>
</dbReference>
<organism evidence="10 11">
    <name type="scientific">Stieleria varia</name>
    <dbReference type="NCBI Taxonomy" id="2528005"/>
    <lineage>
        <taxon>Bacteria</taxon>
        <taxon>Pseudomonadati</taxon>
        <taxon>Planctomycetota</taxon>
        <taxon>Planctomycetia</taxon>
        <taxon>Pirellulales</taxon>
        <taxon>Pirellulaceae</taxon>
        <taxon>Stieleria</taxon>
    </lineage>
</organism>
<reference evidence="10 11" key="1">
    <citation type="submission" date="2019-02" db="EMBL/GenBank/DDBJ databases">
        <title>Deep-cultivation of Planctomycetes and their phenomic and genomic characterization uncovers novel biology.</title>
        <authorList>
            <person name="Wiegand S."/>
            <person name="Jogler M."/>
            <person name="Boedeker C."/>
            <person name="Pinto D."/>
            <person name="Vollmers J."/>
            <person name="Rivas-Marin E."/>
            <person name="Kohn T."/>
            <person name="Peeters S.H."/>
            <person name="Heuer A."/>
            <person name="Rast P."/>
            <person name="Oberbeckmann S."/>
            <person name="Bunk B."/>
            <person name="Jeske O."/>
            <person name="Meyerdierks A."/>
            <person name="Storesund J.E."/>
            <person name="Kallscheuer N."/>
            <person name="Luecker S."/>
            <person name="Lage O.M."/>
            <person name="Pohl T."/>
            <person name="Merkel B.J."/>
            <person name="Hornburger P."/>
            <person name="Mueller R.-W."/>
            <person name="Bruemmer F."/>
            <person name="Labrenz M."/>
            <person name="Spormann A.M."/>
            <person name="Op Den Camp H."/>
            <person name="Overmann J."/>
            <person name="Amann R."/>
            <person name="Jetten M.S.M."/>
            <person name="Mascher T."/>
            <person name="Medema M.H."/>
            <person name="Devos D.P."/>
            <person name="Kaster A.-K."/>
            <person name="Ovreas L."/>
            <person name="Rohde M."/>
            <person name="Galperin M.Y."/>
            <person name="Jogler C."/>
        </authorList>
    </citation>
    <scope>NUCLEOTIDE SEQUENCE [LARGE SCALE GENOMIC DNA]</scope>
    <source>
        <strain evidence="10 11">Pla52n</strain>
    </source>
</reference>
<dbReference type="PANTHER" id="PTHR43884:SF12">
    <property type="entry name" value="ISOVALERYL-COA DEHYDROGENASE, MITOCHONDRIAL-RELATED"/>
    <property type="match status" value="1"/>
</dbReference>
<proteinExistence type="inferred from homology"/>
<protein>
    <submittedName>
        <fullName evidence="10">Acyl-CoA dehydrogenase</fullName>
        <ecNumber evidence="10">1.3.99.-</ecNumber>
    </submittedName>
</protein>
<dbReference type="InterPro" id="IPR006089">
    <property type="entry name" value="Acyl-CoA_DH_CS"/>
</dbReference>
<dbReference type="InterPro" id="IPR006091">
    <property type="entry name" value="Acyl-CoA_Oxase/DH_mid-dom"/>
</dbReference>
<dbReference type="RefSeq" id="WP_197454623.1">
    <property type="nucleotide sequence ID" value="NZ_CP151726.1"/>
</dbReference>
<dbReference type="GO" id="GO:0050660">
    <property type="term" value="F:flavin adenine dinucleotide binding"/>
    <property type="evidence" value="ECO:0007669"/>
    <property type="project" value="InterPro"/>
</dbReference>
<keyword evidence="4 6" id="KW-0274">FAD</keyword>
<evidence type="ECO:0000313" key="11">
    <source>
        <dbReference type="Proteomes" id="UP000320176"/>
    </source>
</evidence>
<keyword evidence="5 6" id="KW-0560">Oxidoreductase</keyword>
<accession>A0A5C6B126</accession>
<keyword evidence="3 6" id="KW-0285">Flavoprotein</keyword>
<dbReference type="AlphaFoldDB" id="A0A5C6B126"/>
<dbReference type="InterPro" id="IPR036250">
    <property type="entry name" value="AcylCo_DH-like_C"/>
</dbReference>
<dbReference type="Pfam" id="PF02771">
    <property type="entry name" value="Acyl-CoA_dh_N"/>
    <property type="match status" value="1"/>
</dbReference>
<dbReference type="EMBL" id="SJPN01000003">
    <property type="protein sequence ID" value="TWU04996.1"/>
    <property type="molecule type" value="Genomic_DNA"/>
</dbReference>
<evidence type="ECO:0000259" key="7">
    <source>
        <dbReference type="Pfam" id="PF00441"/>
    </source>
</evidence>
<dbReference type="InterPro" id="IPR037069">
    <property type="entry name" value="AcylCoA_DH/ox_N_sf"/>
</dbReference>
<dbReference type="InterPro" id="IPR013786">
    <property type="entry name" value="AcylCoA_DH/ox_N"/>
</dbReference>
<evidence type="ECO:0000256" key="2">
    <source>
        <dbReference type="ARBA" id="ARBA00009347"/>
    </source>
</evidence>
<comment type="cofactor">
    <cofactor evidence="1 6">
        <name>FAD</name>
        <dbReference type="ChEBI" id="CHEBI:57692"/>
    </cofactor>
</comment>
<dbReference type="Gene3D" id="2.40.110.10">
    <property type="entry name" value="Butyryl-CoA Dehydrogenase, subunit A, domain 2"/>
    <property type="match status" value="1"/>
</dbReference>
<dbReference type="EC" id="1.3.99.-" evidence="10"/>
<name>A0A5C6B126_9BACT</name>
<dbReference type="SUPFAM" id="SSF47203">
    <property type="entry name" value="Acyl-CoA dehydrogenase C-terminal domain-like"/>
    <property type="match status" value="1"/>
</dbReference>
<dbReference type="PIRSF" id="PIRSF016578">
    <property type="entry name" value="HsaA"/>
    <property type="match status" value="1"/>
</dbReference>
<evidence type="ECO:0000259" key="8">
    <source>
        <dbReference type="Pfam" id="PF02770"/>
    </source>
</evidence>
<dbReference type="SUPFAM" id="SSF56645">
    <property type="entry name" value="Acyl-CoA dehydrogenase NM domain-like"/>
    <property type="match status" value="1"/>
</dbReference>
<dbReference type="InterPro" id="IPR009100">
    <property type="entry name" value="AcylCoA_DH/oxidase_NM_dom_sf"/>
</dbReference>
<keyword evidence="11" id="KW-1185">Reference proteome</keyword>
<comment type="caution">
    <text evidence="10">The sequence shown here is derived from an EMBL/GenBank/DDBJ whole genome shotgun (WGS) entry which is preliminary data.</text>
</comment>
<evidence type="ECO:0000256" key="4">
    <source>
        <dbReference type="ARBA" id="ARBA00022827"/>
    </source>
</evidence>